<sequence length="383" mass="42542">MARLIRGRDDEVYADFGALGVFVEEDGDDVVNLESSGDHLARVRLEAWDARPPAPGDPWIFVEDTTVKGGSGFVSVGSMGEAAVERLCVGPPHFLYGVTVHTQPGGEMPEFVSDEQFEREWEEREPERWLIRFWPIRDVFDPVRHARPDRAAGRVPLPVEAPVSQAADWPAARPGRRQEAFEKWCASNGTTVADFLASAGLAPDTPFDRMTAALAQRELAAVAEREGWPEWWVELVGRYPDIVDQWHRVSGTDREWAPDRREETARALAESSRAEEILNPDGRHTFTADIQAYSPWVGGTYRGWRWDHADRPAHETFGVGRRVVHHDVMSGQVLVTGIVTVLGGGRGGKEYEVRDAEPAEAARLLCAEAVWGEDGATDGRQDG</sequence>
<keyword evidence="2" id="KW-1185">Reference proteome</keyword>
<dbReference type="AlphaFoldDB" id="A0A9W6HYK1"/>
<gene>
    <name evidence="1" type="ORF">GCM10017600_18720</name>
</gene>
<reference evidence="1" key="1">
    <citation type="journal article" date="2014" name="Int. J. Syst. Evol. Microbiol.">
        <title>Complete genome sequence of Corynebacterium casei LMG S-19264T (=DSM 44701T), isolated from a smear-ripened cheese.</title>
        <authorList>
            <consortium name="US DOE Joint Genome Institute (JGI-PGF)"/>
            <person name="Walter F."/>
            <person name="Albersmeier A."/>
            <person name="Kalinowski J."/>
            <person name="Ruckert C."/>
        </authorList>
    </citation>
    <scope>NUCLEOTIDE SEQUENCE</scope>
    <source>
        <strain evidence="1">VKM Ac-2007</strain>
    </source>
</reference>
<proteinExistence type="predicted"/>
<name>A0A9W6HYK1_9ACTN</name>
<accession>A0A9W6HYK1</accession>
<dbReference type="Proteomes" id="UP001143474">
    <property type="component" value="Unassembled WGS sequence"/>
</dbReference>
<dbReference type="EMBL" id="BSEV01000002">
    <property type="protein sequence ID" value="GLK08467.1"/>
    <property type="molecule type" value="Genomic_DNA"/>
</dbReference>
<reference evidence="1" key="2">
    <citation type="submission" date="2023-01" db="EMBL/GenBank/DDBJ databases">
        <authorList>
            <person name="Sun Q."/>
            <person name="Evtushenko L."/>
        </authorList>
    </citation>
    <scope>NUCLEOTIDE SEQUENCE</scope>
    <source>
        <strain evidence="1">VKM Ac-2007</strain>
    </source>
</reference>
<comment type="caution">
    <text evidence="1">The sequence shown here is derived from an EMBL/GenBank/DDBJ whole genome shotgun (WGS) entry which is preliminary data.</text>
</comment>
<protein>
    <submittedName>
        <fullName evidence="1">Uncharacterized protein</fullName>
    </submittedName>
</protein>
<dbReference type="RefSeq" id="WP_271216946.1">
    <property type="nucleotide sequence ID" value="NZ_BAAAVD010000064.1"/>
</dbReference>
<organism evidence="1 2">
    <name type="scientific">Streptosporangium carneum</name>
    <dbReference type="NCBI Taxonomy" id="47481"/>
    <lineage>
        <taxon>Bacteria</taxon>
        <taxon>Bacillati</taxon>
        <taxon>Actinomycetota</taxon>
        <taxon>Actinomycetes</taxon>
        <taxon>Streptosporangiales</taxon>
        <taxon>Streptosporangiaceae</taxon>
        <taxon>Streptosporangium</taxon>
    </lineage>
</organism>
<evidence type="ECO:0000313" key="1">
    <source>
        <dbReference type="EMBL" id="GLK08467.1"/>
    </source>
</evidence>
<evidence type="ECO:0000313" key="2">
    <source>
        <dbReference type="Proteomes" id="UP001143474"/>
    </source>
</evidence>